<dbReference type="AlphaFoldDB" id="A0A8H6K3Y0"/>
<organism evidence="3 4">
    <name type="scientific">Colletotrichum plurivorum</name>
    <dbReference type="NCBI Taxonomy" id="2175906"/>
    <lineage>
        <taxon>Eukaryota</taxon>
        <taxon>Fungi</taxon>
        <taxon>Dikarya</taxon>
        <taxon>Ascomycota</taxon>
        <taxon>Pezizomycotina</taxon>
        <taxon>Sordariomycetes</taxon>
        <taxon>Hypocreomycetidae</taxon>
        <taxon>Glomerellales</taxon>
        <taxon>Glomerellaceae</taxon>
        <taxon>Colletotrichum</taxon>
        <taxon>Colletotrichum orchidearum species complex</taxon>
    </lineage>
</organism>
<name>A0A8H6K3Y0_9PEZI</name>
<comment type="caution">
    <text evidence="3">The sequence shown here is derived from an EMBL/GenBank/DDBJ whole genome shotgun (WGS) entry which is preliminary data.</text>
</comment>
<feature type="chain" id="PRO_5034278062" evidence="2">
    <location>
        <begin position="20"/>
        <end position="142"/>
    </location>
</feature>
<evidence type="ECO:0000313" key="3">
    <source>
        <dbReference type="EMBL" id="KAF6824592.1"/>
    </source>
</evidence>
<proteinExistence type="predicted"/>
<protein>
    <submittedName>
        <fullName evidence="3">Uncharacterized protein</fullName>
    </submittedName>
</protein>
<sequence>MIFSLFALFVTSLISIASAGVIELTQVSEQQPSAPSFNVEITISPAAVVPPLADKGSETSNIENPQTSIISDTCALAVRNSVSPGVDGISTISTPPAATSEARESTNEHFRASSKEVEESVPLASNSLEIYQIRSVQVGAYV</sequence>
<evidence type="ECO:0000256" key="2">
    <source>
        <dbReference type="SAM" id="SignalP"/>
    </source>
</evidence>
<keyword evidence="2" id="KW-0732">Signal</keyword>
<dbReference type="Proteomes" id="UP000654918">
    <property type="component" value="Unassembled WGS sequence"/>
</dbReference>
<feature type="signal peptide" evidence="2">
    <location>
        <begin position="1"/>
        <end position="19"/>
    </location>
</feature>
<keyword evidence="4" id="KW-1185">Reference proteome</keyword>
<accession>A0A8H6K3Y0</accession>
<evidence type="ECO:0000256" key="1">
    <source>
        <dbReference type="SAM" id="MobiDB-lite"/>
    </source>
</evidence>
<gene>
    <name evidence="3" type="ORF">CPLU01_10790</name>
</gene>
<evidence type="ECO:0000313" key="4">
    <source>
        <dbReference type="Proteomes" id="UP000654918"/>
    </source>
</evidence>
<dbReference type="EMBL" id="WIGO01000190">
    <property type="protein sequence ID" value="KAF6824592.1"/>
    <property type="molecule type" value="Genomic_DNA"/>
</dbReference>
<feature type="region of interest" description="Disordered" evidence="1">
    <location>
        <begin position="87"/>
        <end position="107"/>
    </location>
</feature>
<reference evidence="3" key="1">
    <citation type="journal article" date="2020" name="Phytopathology">
        <title>Genome Sequence Resources of Colletotrichum truncatum, C. plurivorum, C. musicola, and C. sojae: Four Species Pathogenic to Soybean (Glycine max).</title>
        <authorList>
            <person name="Rogerio F."/>
            <person name="Boufleur T.R."/>
            <person name="Ciampi-Guillardi M."/>
            <person name="Sukno S.A."/>
            <person name="Thon M.R."/>
            <person name="Massola Junior N.S."/>
            <person name="Baroncelli R."/>
        </authorList>
    </citation>
    <scope>NUCLEOTIDE SEQUENCE</scope>
    <source>
        <strain evidence="3">LFN00145</strain>
    </source>
</reference>